<dbReference type="PANTHER" id="PTHR33420">
    <property type="entry name" value="FIMBRIAL SUBUNIT ELFA-RELATED"/>
    <property type="match status" value="1"/>
</dbReference>
<dbReference type="Proteomes" id="UP000196440">
    <property type="component" value="Unassembled WGS sequence"/>
</dbReference>
<dbReference type="RefSeq" id="WP_050312766.1">
    <property type="nucleotide sequence ID" value="NZ_CBCPKE010000014.1"/>
</dbReference>
<evidence type="ECO:0000259" key="6">
    <source>
        <dbReference type="Pfam" id="PF00419"/>
    </source>
</evidence>
<keyword evidence="3 5" id="KW-0732">Signal</keyword>
<evidence type="ECO:0000256" key="3">
    <source>
        <dbReference type="ARBA" id="ARBA00022729"/>
    </source>
</evidence>
<feature type="signal peptide" evidence="5">
    <location>
        <begin position="1"/>
        <end position="23"/>
    </location>
</feature>
<evidence type="ECO:0000313" key="8">
    <source>
        <dbReference type="Proteomes" id="UP000196440"/>
    </source>
</evidence>
<evidence type="ECO:0000256" key="1">
    <source>
        <dbReference type="ARBA" id="ARBA00004561"/>
    </source>
</evidence>
<keyword evidence="4" id="KW-0281">Fimbrium</keyword>
<name>A0A209A7L0_YERIN</name>
<dbReference type="InterPro" id="IPR050263">
    <property type="entry name" value="Bact_Fimbrial_Adh_Pro"/>
</dbReference>
<reference evidence="7 8" key="1">
    <citation type="submission" date="2017-05" db="EMBL/GenBank/DDBJ databases">
        <title>Whole genome sequencing of Yersinia kristensenii.</title>
        <authorList>
            <person name="Campioni F."/>
        </authorList>
    </citation>
    <scope>NUCLEOTIDE SEQUENCE [LARGE SCALE GENOMIC DNA]</scope>
    <source>
        <strain evidence="7 8">CFSAN060536</strain>
    </source>
</reference>
<evidence type="ECO:0000313" key="7">
    <source>
        <dbReference type="EMBL" id="OVZ88722.1"/>
    </source>
</evidence>
<sequence>MKSKLIALSIMIVSSSTLSVANAADGTINFTGNIIDPACTVNPASASQTIALGTVSSNALATSGATAAPTAFSIALTDCAVAGNVSVKFDGTHNTSNPDLLAITSGAGVATNVGIALYEQDGTTQIPLNTASATKPIVGSSPTGTATLNYIAKYMATGQSTAGIADGVTQFSVIYN</sequence>
<evidence type="ECO:0000256" key="2">
    <source>
        <dbReference type="ARBA" id="ARBA00006671"/>
    </source>
</evidence>
<accession>A0A209A7L0</accession>
<evidence type="ECO:0000256" key="5">
    <source>
        <dbReference type="SAM" id="SignalP"/>
    </source>
</evidence>
<organism evidence="7 8">
    <name type="scientific">Yersinia intermedia</name>
    <dbReference type="NCBI Taxonomy" id="631"/>
    <lineage>
        <taxon>Bacteria</taxon>
        <taxon>Pseudomonadati</taxon>
        <taxon>Pseudomonadota</taxon>
        <taxon>Gammaproteobacteria</taxon>
        <taxon>Enterobacterales</taxon>
        <taxon>Yersiniaceae</taxon>
        <taxon>Yersinia</taxon>
    </lineage>
</organism>
<feature type="chain" id="PRO_5011631147" description="Fimbrial-type adhesion domain-containing protein" evidence="5">
    <location>
        <begin position="24"/>
        <end position="176"/>
    </location>
</feature>
<dbReference type="PANTHER" id="PTHR33420:SF3">
    <property type="entry name" value="FIMBRIAL SUBUNIT ELFA"/>
    <property type="match status" value="1"/>
</dbReference>
<comment type="similarity">
    <text evidence="2">Belongs to the fimbrial protein family.</text>
</comment>
<dbReference type="SUPFAM" id="SSF49401">
    <property type="entry name" value="Bacterial adhesins"/>
    <property type="match status" value="1"/>
</dbReference>
<dbReference type="Pfam" id="PF00419">
    <property type="entry name" value="Fimbrial"/>
    <property type="match status" value="1"/>
</dbReference>
<dbReference type="AlphaFoldDB" id="A0A209A7L0"/>
<dbReference type="GO" id="GO:0009289">
    <property type="term" value="C:pilus"/>
    <property type="evidence" value="ECO:0007669"/>
    <property type="project" value="UniProtKB-SubCell"/>
</dbReference>
<dbReference type="Gene3D" id="2.60.40.1090">
    <property type="entry name" value="Fimbrial-type adhesion domain"/>
    <property type="match status" value="1"/>
</dbReference>
<dbReference type="InterPro" id="IPR000259">
    <property type="entry name" value="Adhesion_dom_fimbrial"/>
</dbReference>
<dbReference type="InterPro" id="IPR036937">
    <property type="entry name" value="Adhesion_dom_fimbrial_sf"/>
</dbReference>
<gene>
    <name evidence="7" type="ORF">CBW57_05165</name>
</gene>
<protein>
    <recommendedName>
        <fullName evidence="6">Fimbrial-type adhesion domain-containing protein</fullName>
    </recommendedName>
</protein>
<evidence type="ECO:0000256" key="4">
    <source>
        <dbReference type="ARBA" id="ARBA00023263"/>
    </source>
</evidence>
<dbReference type="GO" id="GO:0043709">
    <property type="term" value="P:cell adhesion involved in single-species biofilm formation"/>
    <property type="evidence" value="ECO:0007669"/>
    <property type="project" value="TreeGrafter"/>
</dbReference>
<comment type="subcellular location">
    <subcellularLocation>
        <location evidence="1">Fimbrium</location>
    </subcellularLocation>
</comment>
<feature type="domain" description="Fimbrial-type adhesion" evidence="6">
    <location>
        <begin position="28"/>
        <end position="175"/>
    </location>
</feature>
<proteinExistence type="inferred from homology"/>
<comment type="caution">
    <text evidence="7">The sequence shown here is derived from an EMBL/GenBank/DDBJ whole genome shotgun (WGS) entry which is preliminary data.</text>
</comment>
<dbReference type="EMBL" id="NHOI01000006">
    <property type="protein sequence ID" value="OVZ88722.1"/>
    <property type="molecule type" value="Genomic_DNA"/>
</dbReference>
<dbReference type="InterPro" id="IPR008966">
    <property type="entry name" value="Adhesion_dom_sf"/>
</dbReference>